<comment type="caution">
    <text evidence="8">The sequence shown here is derived from an EMBL/GenBank/DDBJ whole genome shotgun (WGS) entry which is preliminary data.</text>
</comment>
<dbReference type="Pfam" id="PF02826">
    <property type="entry name" value="2-Hacid_dh_C"/>
    <property type="match status" value="1"/>
</dbReference>
<evidence type="ECO:0000313" key="9">
    <source>
        <dbReference type="Proteomes" id="UP000289340"/>
    </source>
</evidence>
<keyword evidence="8" id="KW-0670">Pyruvate</keyword>
<evidence type="ECO:0000259" key="6">
    <source>
        <dbReference type="Pfam" id="PF00389"/>
    </source>
</evidence>
<comment type="similarity">
    <text evidence="5">Belongs to the D-isomer specific 2-hydroxyacid dehydrogenase family.</text>
</comment>
<dbReference type="CDD" id="cd12156">
    <property type="entry name" value="HPPR"/>
    <property type="match status" value="1"/>
</dbReference>
<evidence type="ECO:0000313" key="8">
    <source>
        <dbReference type="EMBL" id="RZC01986.1"/>
    </source>
</evidence>
<evidence type="ECO:0000259" key="7">
    <source>
        <dbReference type="Pfam" id="PF02826"/>
    </source>
</evidence>
<keyword evidence="3" id="KW-0520">NAD</keyword>
<evidence type="ECO:0000256" key="4">
    <source>
        <dbReference type="ARBA" id="ARBA00066661"/>
    </source>
</evidence>
<accession>A0A445JU23</accession>
<dbReference type="GO" id="GO:0009853">
    <property type="term" value="P:photorespiration"/>
    <property type="evidence" value="ECO:0007669"/>
    <property type="project" value="UniProtKB-ARBA"/>
</dbReference>
<evidence type="ECO:0000256" key="1">
    <source>
        <dbReference type="ARBA" id="ARBA00022857"/>
    </source>
</evidence>
<dbReference type="PANTHER" id="PTHR10996:SF179">
    <property type="entry name" value="D-ISOMER SPECIFIC 2-HYDROXYACID DEHYDROGENASE FAMILY PROTEIN-RELATED"/>
    <property type="match status" value="1"/>
</dbReference>
<feature type="domain" description="D-isomer specific 2-hydroxyacid dehydrogenase catalytic" evidence="6">
    <location>
        <begin position="66"/>
        <end position="333"/>
    </location>
</feature>
<keyword evidence="2 5" id="KW-0560">Oxidoreductase</keyword>
<dbReference type="InterPro" id="IPR006139">
    <property type="entry name" value="D-isomer_2_OHA_DH_cat_dom"/>
</dbReference>
<dbReference type="PANTHER" id="PTHR10996">
    <property type="entry name" value="2-HYDROXYACID DEHYDROGENASE-RELATED"/>
    <property type="match status" value="1"/>
</dbReference>
<protein>
    <recommendedName>
        <fullName evidence="4">glyoxylate reductase (NADP(+))</fullName>
        <ecNumber evidence="4">1.1.1.79</ecNumber>
    </recommendedName>
</protein>
<feature type="domain" description="D-isomer specific 2-hydroxyacid dehydrogenase NAD-binding" evidence="7">
    <location>
        <begin position="126"/>
        <end position="302"/>
    </location>
</feature>
<sequence>MAEEAHNSNSMNALPKVLVLGPPTCFITLQPLYSHKFHFLNPHTSSLSLQHFLHHHHHHPSSVSAVLCGASYSVTANVLCLLPALRLIVTTSAGTDHIDLAECRRRGIQVAGAGELFSEDVADMAVALLTDVMRKISAADRYLRTQQNHDTTPWDFFTFGSKLAGKRVGIIGLGSIGMEVAKRLESFGCIILYNSKHKKASVSYPFYSSMVDLATTCDALVLCCALNEQTKHIINREVMLALGKQGFIVNVGRGGLIDEKELVKCLMEGEIGGAGLDVFENEPHVPKELLAMNNVVLSPHSAAFTVESMMNLCELMGGNLEAFFLNKPLITPVMLPQ</sequence>
<organism evidence="8 9">
    <name type="scientific">Glycine soja</name>
    <name type="common">Wild soybean</name>
    <dbReference type="NCBI Taxonomy" id="3848"/>
    <lineage>
        <taxon>Eukaryota</taxon>
        <taxon>Viridiplantae</taxon>
        <taxon>Streptophyta</taxon>
        <taxon>Embryophyta</taxon>
        <taxon>Tracheophyta</taxon>
        <taxon>Spermatophyta</taxon>
        <taxon>Magnoliopsida</taxon>
        <taxon>eudicotyledons</taxon>
        <taxon>Gunneridae</taxon>
        <taxon>Pentapetalae</taxon>
        <taxon>rosids</taxon>
        <taxon>fabids</taxon>
        <taxon>Fabales</taxon>
        <taxon>Fabaceae</taxon>
        <taxon>Papilionoideae</taxon>
        <taxon>50 kb inversion clade</taxon>
        <taxon>NPAAA clade</taxon>
        <taxon>indigoferoid/millettioid clade</taxon>
        <taxon>Phaseoleae</taxon>
        <taxon>Glycine</taxon>
        <taxon>Glycine subgen. Soja</taxon>
    </lineage>
</organism>
<reference evidence="8 9" key="1">
    <citation type="submission" date="2018-09" db="EMBL/GenBank/DDBJ databases">
        <title>A high-quality reference genome of wild soybean provides a powerful tool to mine soybean genomes.</title>
        <authorList>
            <person name="Xie M."/>
            <person name="Chung C.Y.L."/>
            <person name="Li M.-W."/>
            <person name="Wong F.-L."/>
            <person name="Chan T.-F."/>
            <person name="Lam H.-M."/>
        </authorList>
    </citation>
    <scope>NUCLEOTIDE SEQUENCE [LARGE SCALE GENOMIC DNA]</scope>
    <source>
        <strain evidence="9">cv. W05</strain>
        <tissue evidence="8">Hypocotyl of etiolated seedlings</tissue>
    </source>
</reference>
<dbReference type="InterPro" id="IPR036291">
    <property type="entry name" value="NAD(P)-bd_dom_sf"/>
</dbReference>
<dbReference type="EC" id="1.1.1.79" evidence="4"/>
<keyword evidence="1" id="KW-0521">NADP</keyword>
<dbReference type="SUPFAM" id="SSF51735">
    <property type="entry name" value="NAD(P)-binding Rossmann-fold domains"/>
    <property type="match status" value="1"/>
</dbReference>
<dbReference type="GO" id="GO:0030267">
    <property type="term" value="F:glyoxylate reductase (NADPH) activity"/>
    <property type="evidence" value="ECO:0007669"/>
    <property type="project" value="UniProtKB-EC"/>
</dbReference>
<evidence type="ECO:0000256" key="2">
    <source>
        <dbReference type="ARBA" id="ARBA00023002"/>
    </source>
</evidence>
<dbReference type="SMR" id="A0A445JU23"/>
<dbReference type="Gramene" id="XM_028383928.1">
    <property type="protein sequence ID" value="XP_028239729.1"/>
    <property type="gene ID" value="LOC114418522"/>
</dbReference>
<dbReference type="Pfam" id="PF00389">
    <property type="entry name" value="2-Hacid_dh"/>
    <property type="match status" value="1"/>
</dbReference>
<dbReference type="FunFam" id="3.40.50.720:FF:000213">
    <property type="entry name" value="Putative 2-hydroxyacid dehydrogenase"/>
    <property type="match status" value="1"/>
</dbReference>
<evidence type="ECO:0000256" key="3">
    <source>
        <dbReference type="ARBA" id="ARBA00023027"/>
    </source>
</evidence>
<keyword evidence="9" id="KW-1185">Reference proteome</keyword>
<name>A0A445JU23_GLYSO</name>
<gene>
    <name evidence="8" type="ORF">D0Y65_017237</name>
</gene>
<evidence type="ECO:0000256" key="5">
    <source>
        <dbReference type="RuleBase" id="RU003719"/>
    </source>
</evidence>
<dbReference type="SUPFAM" id="SSF52283">
    <property type="entry name" value="Formate/glycerate dehydrogenase catalytic domain-like"/>
    <property type="match status" value="1"/>
</dbReference>
<dbReference type="Proteomes" id="UP000289340">
    <property type="component" value="Chromosome 7"/>
</dbReference>
<proteinExistence type="inferred from homology"/>
<dbReference type="EMBL" id="QZWG01000007">
    <property type="protein sequence ID" value="RZC01986.1"/>
    <property type="molecule type" value="Genomic_DNA"/>
</dbReference>
<dbReference type="GO" id="GO:0051287">
    <property type="term" value="F:NAD binding"/>
    <property type="evidence" value="ECO:0007669"/>
    <property type="project" value="InterPro"/>
</dbReference>
<dbReference type="GO" id="GO:0016618">
    <property type="term" value="F:hydroxypyruvate reductase [NAD(P)H] activity"/>
    <property type="evidence" value="ECO:0007669"/>
    <property type="project" value="UniProtKB-ARBA"/>
</dbReference>
<dbReference type="InterPro" id="IPR050223">
    <property type="entry name" value="D-isomer_2-hydroxyacid_DH"/>
</dbReference>
<dbReference type="GO" id="GO:0005829">
    <property type="term" value="C:cytosol"/>
    <property type="evidence" value="ECO:0007669"/>
    <property type="project" value="TreeGrafter"/>
</dbReference>
<dbReference type="AlphaFoldDB" id="A0A445JU23"/>
<dbReference type="Gene3D" id="3.40.50.720">
    <property type="entry name" value="NAD(P)-binding Rossmann-like Domain"/>
    <property type="match status" value="2"/>
</dbReference>
<dbReference type="InterPro" id="IPR006140">
    <property type="entry name" value="D-isomer_DH_NAD-bd"/>
</dbReference>